<gene>
    <name evidence="1" type="ORF">NRIC_05670</name>
</gene>
<proteinExistence type="predicted"/>
<evidence type="ECO:0000313" key="2">
    <source>
        <dbReference type="Proteomes" id="UP000290567"/>
    </source>
</evidence>
<name>A0A4P5P5G5_9ENTE</name>
<organism evidence="1 2">
    <name type="scientific">Enterococcus florum</name>
    <dbReference type="NCBI Taxonomy" id="2480627"/>
    <lineage>
        <taxon>Bacteria</taxon>
        <taxon>Bacillati</taxon>
        <taxon>Bacillota</taxon>
        <taxon>Bacilli</taxon>
        <taxon>Lactobacillales</taxon>
        <taxon>Enterococcaceae</taxon>
        <taxon>Enterococcus</taxon>
    </lineage>
</organism>
<dbReference type="SUPFAM" id="SSF88697">
    <property type="entry name" value="PUA domain-like"/>
    <property type="match status" value="1"/>
</dbReference>
<dbReference type="EMBL" id="BJCC01000005">
    <property type="protein sequence ID" value="GCF92676.1"/>
    <property type="molecule type" value="Genomic_DNA"/>
</dbReference>
<evidence type="ECO:0000313" key="1">
    <source>
        <dbReference type="EMBL" id="GCF92676.1"/>
    </source>
</evidence>
<sequence>MDEPRIQPLSLRGDFLLAILAGKKKTEYRTRKWNLSGDLLLAATRNTKEIPQGQEILPGYAMAVVSVVGRHQETNGEWAYELSNIRAITPFPIRGYAGIYYTALERVDYRPELEGLTTEAYVEKMKREGFRFVKSPKI</sequence>
<dbReference type="InterPro" id="IPR015947">
    <property type="entry name" value="PUA-like_sf"/>
</dbReference>
<protein>
    <recommendedName>
        <fullName evidence="3">ASCH domain-containing protein</fullName>
    </recommendedName>
</protein>
<evidence type="ECO:0008006" key="3">
    <source>
        <dbReference type="Google" id="ProtNLM"/>
    </source>
</evidence>
<dbReference type="Proteomes" id="UP000290567">
    <property type="component" value="Unassembled WGS sequence"/>
</dbReference>
<comment type="caution">
    <text evidence="1">The sequence shown here is derived from an EMBL/GenBank/DDBJ whole genome shotgun (WGS) entry which is preliminary data.</text>
</comment>
<dbReference type="RefSeq" id="WP_146621180.1">
    <property type="nucleotide sequence ID" value="NZ_BJCC01000005.1"/>
</dbReference>
<reference evidence="2" key="1">
    <citation type="submission" date="2019-02" db="EMBL/GenBank/DDBJ databases">
        <title>Draft genome sequence of Enterococcus sp. Gos25-1.</title>
        <authorList>
            <person name="Tanaka N."/>
            <person name="Shiwa Y."/>
            <person name="Fujita N."/>
        </authorList>
    </citation>
    <scope>NUCLEOTIDE SEQUENCE [LARGE SCALE GENOMIC DNA]</scope>
    <source>
        <strain evidence="2">Gos25-1</strain>
    </source>
</reference>
<dbReference type="AlphaFoldDB" id="A0A4P5P5G5"/>
<dbReference type="OrthoDB" id="359066at2"/>
<keyword evidence="2" id="KW-1185">Reference proteome</keyword>
<accession>A0A4P5P5G5</accession>